<sequence>MDPNRGTGRRHRHAHRPPALVNRATLAILRSPRWHRLLDAQLCELRYRANDGRDISLPVLYAATDDRYVVLVGDASDKRWWRHFRRPGPVEVRRGGRCRTGLGRILTPPDSAFGAAADVYVRRHAVRVGPNDQLLAVDLSPPATD</sequence>
<dbReference type="EMBL" id="SHLD01000001">
    <property type="protein sequence ID" value="RZU73031.1"/>
    <property type="molecule type" value="Genomic_DNA"/>
</dbReference>
<evidence type="ECO:0008006" key="3">
    <source>
        <dbReference type="Google" id="ProtNLM"/>
    </source>
</evidence>
<organism evidence="1 2">
    <name type="scientific">Micromonospora kangleipakensis</name>
    <dbReference type="NCBI Taxonomy" id="1077942"/>
    <lineage>
        <taxon>Bacteria</taxon>
        <taxon>Bacillati</taxon>
        <taxon>Actinomycetota</taxon>
        <taxon>Actinomycetes</taxon>
        <taxon>Micromonosporales</taxon>
        <taxon>Micromonosporaceae</taxon>
        <taxon>Micromonospora</taxon>
    </lineage>
</organism>
<dbReference type="RefSeq" id="WP_130331226.1">
    <property type="nucleotide sequence ID" value="NZ_SHLD01000001.1"/>
</dbReference>
<evidence type="ECO:0000313" key="2">
    <source>
        <dbReference type="Proteomes" id="UP000294114"/>
    </source>
</evidence>
<comment type="caution">
    <text evidence="1">The sequence shown here is derived from an EMBL/GenBank/DDBJ whole genome shotgun (WGS) entry which is preliminary data.</text>
</comment>
<dbReference type="OrthoDB" id="3292498at2"/>
<accession>A0A4Q8B7E7</accession>
<dbReference type="AlphaFoldDB" id="A0A4Q8B7E7"/>
<name>A0A4Q8B7E7_9ACTN</name>
<evidence type="ECO:0000313" key="1">
    <source>
        <dbReference type="EMBL" id="RZU73031.1"/>
    </source>
</evidence>
<gene>
    <name evidence="1" type="ORF">EV384_1424</name>
</gene>
<keyword evidence="2" id="KW-1185">Reference proteome</keyword>
<proteinExistence type="predicted"/>
<reference evidence="1 2" key="1">
    <citation type="submission" date="2019-02" db="EMBL/GenBank/DDBJ databases">
        <title>Sequencing the genomes of 1000 actinobacteria strains.</title>
        <authorList>
            <person name="Klenk H.-P."/>
        </authorList>
    </citation>
    <scope>NUCLEOTIDE SEQUENCE [LARGE SCALE GENOMIC DNA]</scope>
    <source>
        <strain evidence="1 2">DSM 45612</strain>
    </source>
</reference>
<protein>
    <recommendedName>
        <fullName evidence="3">Deazaflavin-dependent oxidoreductase (Nitroreductase family)</fullName>
    </recommendedName>
</protein>
<dbReference type="Proteomes" id="UP000294114">
    <property type="component" value="Unassembled WGS sequence"/>
</dbReference>